<organism evidence="4 5">
    <name type="scientific">Pseudoalteromonas luteoviolacea NCIMB 1942</name>
    <dbReference type="NCBI Taxonomy" id="1365253"/>
    <lineage>
        <taxon>Bacteria</taxon>
        <taxon>Pseudomonadati</taxon>
        <taxon>Pseudomonadota</taxon>
        <taxon>Gammaproteobacteria</taxon>
        <taxon>Alteromonadales</taxon>
        <taxon>Pseudoalteromonadaceae</taxon>
        <taxon>Pseudoalteromonas</taxon>
    </lineage>
</organism>
<dbReference type="Gene3D" id="3.40.190.290">
    <property type="match status" value="1"/>
</dbReference>
<reference evidence="4 5" key="1">
    <citation type="submission" date="2013-07" db="EMBL/GenBank/DDBJ databases">
        <title>Comparative Genomic and Metabolomic Analysis of Twelve Strains of Pseudoalteromonas luteoviolacea.</title>
        <authorList>
            <person name="Vynne N.G."/>
            <person name="Mansson M."/>
            <person name="Gram L."/>
        </authorList>
    </citation>
    <scope>NUCLEOTIDE SEQUENCE [LARGE SCALE GENOMIC DNA]</scope>
    <source>
        <strain evidence="4 5">NCIMB 1942</strain>
    </source>
</reference>
<feature type="domain" description="LysR substrate-binding" evidence="3">
    <location>
        <begin position="2"/>
        <end position="193"/>
    </location>
</feature>
<evidence type="ECO:0000259" key="3">
    <source>
        <dbReference type="Pfam" id="PF03466"/>
    </source>
</evidence>
<dbReference type="Pfam" id="PF03466">
    <property type="entry name" value="LysR_substrate"/>
    <property type="match status" value="1"/>
</dbReference>
<proteinExistence type="inferred from homology"/>
<dbReference type="GO" id="GO:0043565">
    <property type="term" value="F:sequence-specific DNA binding"/>
    <property type="evidence" value="ECO:0007669"/>
    <property type="project" value="TreeGrafter"/>
</dbReference>
<protein>
    <recommendedName>
        <fullName evidence="3">LysR substrate-binding domain-containing protein</fullName>
    </recommendedName>
</protein>
<accession>A0A167C5Q3</accession>
<keyword evidence="2" id="KW-0732">Signal</keyword>
<evidence type="ECO:0000313" key="4">
    <source>
        <dbReference type="EMBL" id="KZN47271.1"/>
    </source>
</evidence>
<dbReference type="GO" id="GO:0006351">
    <property type="term" value="P:DNA-templated transcription"/>
    <property type="evidence" value="ECO:0007669"/>
    <property type="project" value="TreeGrafter"/>
</dbReference>
<evidence type="ECO:0000256" key="2">
    <source>
        <dbReference type="SAM" id="SignalP"/>
    </source>
</evidence>
<feature type="signal peptide" evidence="2">
    <location>
        <begin position="1"/>
        <end position="23"/>
    </location>
</feature>
<sequence length="200" mass="21835">MKGKVRITAPNALMSTLVAPAIAAVCIEHPELEPELIADDKQLDLLEKRIDLAIRVGHSKDSDAKQRKIGEFKDVLCGLPCVVKDHKLEEARYIANLWQGTVIEHAFIDAQGDIKQFSTNASCVVNSFDTSFALITSGVGIGLVPEFKLIEQDSGLVPVFPEYQLASNPVFALYTFGNQIPLSIKVCLQAIEAKLSQAMV</sequence>
<comment type="similarity">
    <text evidence="1">Belongs to the LysR transcriptional regulatory family.</text>
</comment>
<dbReference type="AlphaFoldDB" id="A0A167C5Q3"/>
<gene>
    <name evidence="4" type="ORF">N482_10165</name>
</gene>
<dbReference type="GO" id="GO:0003700">
    <property type="term" value="F:DNA-binding transcription factor activity"/>
    <property type="evidence" value="ECO:0007669"/>
    <property type="project" value="TreeGrafter"/>
</dbReference>
<name>A0A167C5Q3_9GAMM</name>
<dbReference type="SUPFAM" id="SSF53850">
    <property type="entry name" value="Periplasmic binding protein-like II"/>
    <property type="match status" value="1"/>
</dbReference>
<dbReference type="PANTHER" id="PTHR30537:SF5">
    <property type="entry name" value="HTH-TYPE TRANSCRIPTIONAL ACTIVATOR TTDR-RELATED"/>
    <property type="match status" value="1"/>
</dbReference>
<feature type="chain" id="PRO_5007884545" description="LysR substrate-binding domain-containing protein" evidence="2">
    <location>
        <begin position="24"/>
        <end position="200"/>
    </location>
</feature>
<dbReference type="RefSeq" id="WP_196765333.1">
    <property type="nucleotide sequence ID" value="NZ_AUXT01000157.1"/>
</dbReference>
<comment type="caution">
    <text evidence="4">The sequence shown here is derived from an EMBL/GenBank/DDBJ whole genome shotgun (WGS) entry which is preliminary data.</text>
</comment>
<dbReference type="EMBL" id="AUXT01000157">
    <property type="protein sequence ID" value="KZN47271.1"/>
    <property type="molecule type" value="Genomic_DNA"/>
</dbReference>
<dbReference type="Proteomes" id="UP000076587">
    <property type="component" value="Unassembled WGS sequence"/>
</dbReference>
<dbReference type="PATRIC" id="fig|1365253.3.peg.2466"/>
<dbReference type="InterPro" id="IPR005119">
    <property type="entry name" value="LysR_subst-bd"/>
</dbReference>
<evidence type="ECO:0000313" key="5">
    <source>
        <dbReference type="Proteomes" id="UP000076587"/>
    </source>
</evidence>
<dbReference type="InterPro" id="IPR058163">
    <property type="entry name" value="LysR-type_TF_proteobact-type"/>
</dbReference>
<dbReference type="PANTHER" id="PTHR30537">
    <property type="entry name" value="HTH-TYPE TRANSCRIPTIONAL REGULATOR"/>
    <property type="match status" value="1"/>
</dbReference>
<evidence type="ECO:0000256" key="1">
    <source>
        <dbReference type="ARBA" id="ARBA00009437"/>
    </source>
</evidence>